<dbReference type="Gene3D" id="3.90.76.10">
    <property type="entry name" value="Dipeptide-binding Protein, Domain 1"/>
    <property type="match status" value="1"/>
</dbReference>
<feature type="signal peptide" evidence="2">
    <location>
        <begin position="1"/>
        <end position="25"/>
    </location>
</feature>
<dbReference type="Pfam" id="PF00496">
    <property type="entry name" value="SBP_bac_5"/>
    <property type="match status" value="1"/>
</dbReference>
<evidence type="ECO:0000256" key="2">
    <source>
        <dbReference type="SAM" id="SignalP"/>
    </source>
</evidence>
<evidence type="ECO:0000313" key="4">
    <source>
        <dbReference type="EMBL" id="MBP2178808.1"/>
    </source>
</evidence>
<keyword evidence="5" id="KW-1185">Reference proteome</keyword>
<dbReference type="PIRSF" id="PIRSF002741">
    <property type="entry name" value="MppA"/>
    <property type="match status" value="1"/>
</dbReference>
<dbReference type="PANTHER" id="PTHR30290:SF83">
    <property type="entry name" value="ABC TRANSPORTER SUBSTRATE-BINDING PROTEIN"/>
    <property type="match status" value="1"/>
</dbReference>
<dbReference type="PANTHER" id="PTHR30290">
    <property type="entry name" value="PERIPLASMIC BINDING COMPONENT OF ABC TRANSPORTER"/>
    <property type="match status" value="1"/>
</dbReference>
<accession>A0ABS4PIX4</accession>
<dbReference type="Gene3D" id="3.10.105.10">
    <property type="entry name" value="Dipeptide-binding Protein, Domain 3"/>
    <property type="match status" value="1"/>
</dbReference>
<feature type="region of interest" description="Disordered" evidence="1">
    <location>
        <begin position="148"/>
        <end position="170"/>
    </location>
</feature>
<feature type="chain" id="PRO_5045913813" evidence="2">
    <location>
        <begin position="26"/>
        <end position="546"/>
    </location>
</feature>
<proteinExistence type="predicted"/>
<evidence type="ECO:0000259" key="3">
    <source>
        <dbReference type="Pfam" id="PF00496"/>
    </source>
</evidence>
<protein>
    <submittedName>
        <fullName evidence="4">Oligopeptide transport system substrate-binding protein</fullName>
    </submittedName>
</protein>
<feature type="domain" description="Solute-binding protein family 5" evidence="3">
    <location>
        <begin position="83"/>
        <end position="468"/>
    </location>
</feature>
<dbReference type="InterPro" id="IPR039424">
    <property type="entry name" value="SBP_5"/>
</dbReference>
<evidence type="ECO:0000256" key="1">
    <source>
        <dbReference type="SAM" id="MobiDB-lite"/>
    </source>
</evidence>
<dbReference type="RefSeq" id="WP_245369208.1">
    <property type="nucleotide sequence ID" value="NZ_JAGGMS010000001.1"/>
</dbReference>
<dbReference type="SUPFAM" id="SSF53850">
    <property type="entry name" value="Periplasmic binding protein-like II"/>
    <property type="match status" value="1"/>
</dbReference>
<dbReference type="EMBL" id="JAGGMS010000001">
    <property type="protein sequence ID" value="MBP2178808.1"/>
    <property type="molecule type" value="Genomic_DNA"/>
</dbReference>
<gene>
    <name evidence="4" type="ORF">JOM49_000334</name>
</gene>
<dbReference type="CDD" id="cd00995">
    <property type="entry name" value="PBP2_NikA_DppA_OppA_like"/>
    <property type="match status" value="1"/>
</dbReference>
<organism evidence="4 5">
    <name type="scientific">Amycolatopsis magusensis</name>
    <dbReference type="NCBI Taxonomy" id="882444"/>
    <lineage>
        <taxon>Bacteria</taxon>
        <taxon>Bacillati</taxon>
        <taxon>Actinomycetota</taxon>
        <taxon>Actinomycetes</taxon>
        <taxon>Pseudonocardiales</taxon>
        <taxon>Pseudonocardiaceae</taxon>
        <taxon>Amycolatopsis</taxon>
    </lineage>
</organism>
<dbReference type="PROSITE" id="PS51257">
    <property type="entry name" value="PROKAR_LIPOPROTEIN"/>
    <property type="match status" value="1"/>
</dbReference>
<dbReference type="InterPro" id="IPR000914">
    <property type="entry name" value="SBP_5_dom"/>
</dbReference>
<sequence>MKARMRTMRPAVLAMTTAMVLSSCGGGGDDAPGTGDTGGAISVFNTEPENPLVPGNTTEFGGSQVMAAMFTGLIDYDPQTTEVKNAAADSITDVGSKVYTVKLKPGWKFHDGTDVLAKNFVDAWNWTAYGPNATQGAPFFSDIQGYDEVNPADPDGKSGPQQAPAPATDKMSGLRVVDDHTFEVTLKSSSPVFKVKLGYEVFAPLPDSFFADKAAFEAKPIGNGPFKFVSRQVGTEVKLTRFDEYTGMDKPKFKDLTFRVYQSREAAYPDLVGNQLDFIEELPPNALAGQQHKTDLGDRVVEGESLMNQTLSFPLYQEKYQNPDLRKAISMAINREEITTRIYEGSRQPADGLVHPLIKGYQKGQCGELCTFNPEKAREHLARSGFTGPLKIISNTDGGHSEWATAAANSIKNTLGIECVFEPATSLGEFRGKINAREMTDMYRAGWVADYPSIENFLNPIYKTGASSNDGEYSNPEVDAKLAAADTAASEEEGIKLYLEAEKLILNDLPFVPLWTQNTIGGKSDRLSSAKLSAFRKLDLTSVEVA</sequence>
<comment type="caution">
    <text evidence="4">The sequence shown here is derived from an EMBL/GenBank/DDBJ whole genome shotgun (WGS) entry which is preliminary data.</text>
</comment>
<evidence type="ECO:0000313" key="5">
    <source>
        <dbReference type="Proteomes" id="UP000741013"/>
    </source>
</evidence>
<dbReference type="InterPro" id="IPR030678">
    <property type="entry name" value="Peptide/Ni-bd"/>
</dbReference>
<name>A0ABS4PIX4_9PSEU</name>
<reference evidence="4 5" key="1">
    <citation type="submission" date="2021-03" db="EMBL/GenBank/DDBJ databases">
        <title>Sequencing the genomes of 1000 actinobacteria strains.</title>
        <authorList>
            <person name="Klenk H.-P."/>
        </authorList>
    </citation>
    <scope>NUCLEOTIDE SEQUENCE [LARGE SCALE GENOMIC DNA]</scope>
    <source>
        <strain evidence="4 5">DSM 45510</strain>
    </source>
</reference>
<dbReference type="Gene3D" id="3.40.190.10">
    <property type="entry name" value="Periplasmic binding protein-like II"/>
    <property type="match status" value="1"/>
</dbReference>
<dbReference type="Proteomes" id="UP000741013">
    <property type="component" value="Unassembled WGS sequence"/>
</dbReference>
<keyword evidence="2" id="KW-0732">Signal</keyword>